<dbReference type="Gene3D" id="1.10.1740.10">
    <property type="match status" value="1"/>
</dbReference>
<dbReference type="SUPFAM" id="SSF88946">
    <property type="entry name" value="Sigma2 domain of RNA polymerase sigma factors"/>
    <property type="match status" value="1"/>
</dbReference>
<name>A0ABP9X6M5_9CHLR</name>
<evidence type="ECO:0000313" key="1">
    <source>
        <dbReference type="EMBL" id="GAA5530228.1"/>
    </source>
</evidence>
<comment type="caution">
    <text evidence="1">The sequence shown here is derived from an EMBL/GenBank/DDBJ whole genome shotgun (WGS) entry which is preliminary data.</text>
</comment>
<keyword evidence="2" id="KW-1185">Reference proteome</keyword>
<evidence type="ECO:0000313" key="2">
    <source>
        <dbReference type="Proteomes" id="UP001428290"/>
    </source>
</evidence>
<dbReference type="RefSeq" id="WP_345723823.1">
    <property type="nucleotide sequence ID" value="NZ_BAABRU010000016.1"/>
</dbReference>
<proteinExistence type="predicted"/>
<gene>
    <name evidence="1" type="ORF">Hgul01_04046</name>
</gene>
<protein>
    <submittedName>
        <fullName evidence="1">Uncharacterized protein</fullName>
    </submittedName>
</protein>
<reference evidence="1 2" key="1">
    <citation type="submission" date="2024-02" db="EMBL/GenBank/DDBJ databases">
        <title>Herpetosiphon gulosus NBRC 112829.</title>
        <authorList>
            <person name="Ichikawa N."/>
            <person name="Katano-Makiyama Y."/>
            <person name="Hidaka K."/>
        </authorList>
    </citation>
    <scope>NUCLEOTIDE SEQUENCE [LARGE SCALE GENOMIC DNA]</scope>
    <source>
        <strain evidence="1 2">NBRC 112829</strain>
    </source>
</reference>
<accession>A0ABP9X6M5</accession>
<dbReference type="InterPro" id="IPR013325">
    <property type="entry name" value="RNA_pol_sigma_r2"/>
</dbReference>
<organism evidence="1 2">
    <name type="scientific">Herpetosiphon gulosus</name>
    <dbReference type="NCBI Taxonomy" id="1973496"/>
    <lineage>
        <taxon>Bacteria</taxon>
        <taxon>Bacillati</taxon>
        <taxon>Chloroflexota</taxon>
        <taxon>Chloroflexia</taxon>
        <taxon>Herpetosiphonales</taxon>
        <taxon>Herpetosiphonaceae</taxon>
        <taxon>Herpetosiphon</taxon>
    </lineage>
</organism>
<dbReference type="Proteomes" id="UP001428290">
    <property type="component" value="Unassembled WGS sequence"/>
</dbReference>
<sequence length="486" mass="56329">MGQLPSFADQPIAEVIKHCRNERYRFIQEQESESAACSELFWRALKGNDQGAWSAIYEQFKGLIYHWINDSQFADPDDILQEAWSNFYHYAPKNQELVESYNLSRYLKYLFRCVKTVIIRQAQNEPKQHLYLDINNPVFADITLIDTNQLNSADEHQLTQRLIELSHNEQERLVFILKFIYEYKPREILDRYQQRFQDIQEINKIIQRLVRRFQNDPIIQQYNPNLVAEECQNRAPVDSLTVAKFSSDTEAEDTLMGQPCSLTTDVLLDYVLGLASPTIQAQISASTACQAAARSLAQRILPFRWFMHSLSCPDPEQLLAYQEKLLTTTPQLIVYAHIKTCPLCQDILVLLDHLDQRFEPPQPTFALFRKPLSFGLRGASNTIWDFETPRYWITLRADRQSLNQQRWDLAGQIRLLEDRQLAAHELQALTLRSITDPNHTFSSSEPQAARFRILNIPAGHYTLEIMTIHGQIILEAISIEGVQADA</sequence>
<dbReference type="EMBL" id="BAABRU010000016">
    <property type="protein sequence ID" value="GAA5530228.1"/>
    <property type="molecule type" value="Genomic_DNA"/>
</dbReference>